<comment type="similarity">
    <text evidence="1">Belongs to the peptidase C40 family.</text>
</comment>
<keyword evidence="4" id="KW-0378">Hydrolase</keyword>
<name>A0A2T0TXM3_9SPHI</name>
<proteinExistence type="inferred from homology"/>
<dbReference type="InterPro" id="IPR052062">
    <property type="entry name" value="Murein_DD/LD_carboxypeptidase"/>
</dbReference>
<gene>
    <name evidence="7" type="ORF">B0I27_109148</name>
</gene>
<keyword evidence="7" id="KW-0449">Lipoprotein</keyword>
<evidence type="ECO:0000259" key="6">
    <source>
        <dbReference type="PROSITE" id="PS51935"/>
    </source>
</evidence>
<evidence type="ECO:0000256" key="4">
    <source>
        <dbReference type="ARBA" id="ARBA00022801"/>
    </source>
</evidence>
<evidence type="ECO:0000313" key="8">
    <source>
        <dbReference type="Proteomes" id="UP000238034"/>
    </source>
</evidence>
<keyword evidence="3" id="KW-0732">Signal</keyword>
<dbReference type="InterPro" id="IPR038765">
    <property type="entry name" value="Papain-like_cys_pep_sf"/>
</dbReference>
<comment type="caution">
    <text evidence="7">The sequence shown here is derived from an EMBL/GenBank/DDBJ whole genome shotgun (WGS) entry which is preliminary data.</text>
</comment>
<dbReference type="SUPFAM" id="SSF54001">
    <property type="entry name" value="Cysteine proteinases"/>
    <property type="match status" value="1"/>
</dbReference>
<dbReference type="AlphaFoldDB" id="A0A2T0TXM3"/>
<dbReference type="PROSITE" id="PS51257">
    <property type="entry name" value="PROKAR_LIPOPROTEIN"/>
    <property type="match status" value="1"/>
</dbReference>
<reference evidence="7 8" key="1">
    <citation type="submission" date="2018-03" db="EMBL/GenBank/DDBJ databases">
        <title>Genomic Encyclopedia of Type Strains, Phase III (KMG-III): the genomes of soil and plant-associated and newly described type strains.</title>
        <authorList>
            <person name="Whitman W."/>
        </authorList>
    </citation>
    <scope>NUCLEOTIDE SEQUENCE [LARGE SCALE GENOMIC DNA]</scope>
    <source>
        <strain evidence="7 8">CGMCC 1.9313</strain>
    </source>
</reference>
<dbReference type="GO" id="GO:0008234">
    <property type="term" value="F:cysteine-type peptidase activity"/>
    <property type="evidence" value="ECO:0007669"/>
    <property type="project" value="UniProtKB-KW"/>
</dbReference>
<evidence type="ECO:0000313" key="7">
    <source>
        <dbReference type="EMBL" id="PRY50424.1"/>
    </source>
</evidence>
<evidence type="ECO:0000256" key="1">
    <source>
        <dbReference type="ARBA" id="ARBA00007074"/>
    </source>
</evidence>
<keyword evidence="2" id="KW-0645">Protease</keyword>
<dbReference type="PROSITE" id="PS51935">
    <property type="entry name" value="NLPC_P60"/>
    <property type="match status" value="1"/>
</dbReference>
<organism evidence="7 8">
    <name type="scientific">Arcticibacter pallidicorallinus</name>
    <dbReference type="NCBI Taxonomy" id="1259464"/>
    <lineage>
        <taxon>Bacteria</taxon>
        <taxon>Pseudomonadati</taxon>
        <taxon>Bacteroidota</taxon>
        <taxon>Sphingobacteriia</taxon>
        <taxon>Sphingobacteriales</taxon>
        <taxon>Sphingobacteriaceae</taxon>
        <taxon>Arcticibacter</taxon>
    </lineage>
</organism>
<dbReference type="Gene3D" id="3.90.1720.10">
    <property type="entry name" value="endopeptidase domain like (from Nostoc punctiforme)"/>
    <property type="match status" value="1"/>
</dbReference>
<dbReference type="Pfam" id="PF00877">
    <property type="entry name" value="NLPC_P60"/>
    <property type="match status" value="1"/>
</dbReference>
<dbReference type="InterPro" id="IPR000064">
    <property type="entry name" value="NLP_P60_dom"/>
</dbReference>
<protein>
    <submittedName>
        <fullName evidence="7">Lipoprotein Spr/probable lipoprotein NlpC</fullName>
    </submittedName>
</protein>
<accession>A0A2T0TXM3</accession>
<evidence type="ECO:0000256" key="3">
    <source>
        <dbReference type="ARBA" id="ARBA00022729"/>
    </source>
</evidence>
<dbReference type="Proteomes" id="UP000238034">
    <property type="component" value="Unassembled WGS sequence"/>
</dbReference>
<dbReference type="EMBL" id="PVTH01000009">
    <property type="protein sequence ID" value="PRY50424.1"/>
    <property type="molecule type" value="Genomic_DNA"/>
</dbReference>
<evidence type="ECO:0000256" key="5">
    <source>
        <dbReference type="ARBA" id="ARBA00022807"/>
    </source>
</evidence>
<feature type="domain" description="NlpC/P60" evidence="6">
    <location>
        <begin position="59"/>
        <end position="181"/>
    </location>
</feature>
<sequence>MRVTGKILRACGFLMIACLFFTSCKSRKIITDASSARGKELSGTIEQRYATLLGVQEKDIKDQRLYKFIDSWMGAPHRLGGMDKGGIDCSGFTTILQKEIYKKSVARTAREMAEQVKRLYEEDLKEGDLVFFDFGGQPFNHVGIYLHNNKFVHVSTSKGVIISDLRDPWYYKYFSRCGSVK</sequence>
<keyword evidence="8" id="KW-1185">Reference proteome</keyword>
<dbReference type="PANTHER" id="PTHR47360:SF1">
    <property type="entry name" value="ENDOPEPTIDASE NLPC-RELATED"/>
    <property type="match status" value="1"/>
</dbReference>
<evidence type="ECO:0000256" key="2">
    <source>
        <dbReference type="ARBA" id="ARBA00022670"/>
    </source>
</evidence>
<keyword evidence="5" id="KW-0788">Thiol protease</keyword>
<dbReference type="PANTHER" id="PTHR47360">
    <property type="entry name" value="MUREIN DD-ENDOPEPTIDASE MEPS/MUREIN LD-CARBOXYPEPTIDASE"/>
    <property type="match status" value="1"/>
</dbReference>
<dbReference type="GO" id="GO:0006508">
    <property type="term" value="P:proteolysis"/>
    <property type="evidence" value="ECO:0007669"/>
    <property type="project" value="UniProtKB-KW"/>
</dbReference>